<dbReference type="GO" id="GO:0003884">
    <property type="term" value="F:D-amino-acid oxidase activity"/>
    <property type="evidence" value="ECO:0007669"/>
    <property type="project" value="UniProtKB-EC"/>
</dbReference>
<dbReference type="Pfam" id="PF01266">
    <property type="entry name" value="DAO"/>
    <property type="match status" value="1"/>
</dbReference>
<protein>
    <recommendedName>
        <fullName evidence="7">D-amino-acid oxidase</fullName>
        <ecNumber evidence="6">1.4.3.3</ecNumber>
    </recommendedName>
</protein>
<dbReference type="PANTHER" id="PTHR11530">
    <property type="entry name" value="D-AMINO ACID OXIDASE"/>
    <property type="match status" value="1"/>
</dbReference>
<dbReference type="GO" id="GO:0046416">
    <property type="term" value="P:D-amino acid metabolic process"/>
    <property type="evidence" value="ECO:0007669"/>
    <property type="project" value="InterPro"/>
</dbReference>
<gene>
    <name evidence="10" type="ORF">AD929_14425</name>
</gene>
<evidence type="ECO:0000256" key="2">
    <source>
        <dbReference type="ARBA" id="ARBA00006730"/>
    </source>
</evidence>
<feature type="domain" description="FAD dependent oxidoreductase" evidence="9">
    <location>
        <begin position="5"/>
        <end position="301"/>
    </location>
</feature>
<dbReference type="InterPro" id="IPR023209">
    <property type="entry name" value="DAO"/>
</dbReference>
<evidence type="ECO:0000256" key="7">
    <source>
        <dbReference type="ARBA" id="ARBA00039751"/>
    </source>
</evidence>
<dbReference type="Proteomes" id="UP000075573">
    <property type="component" value="Unassembled WGS sequence"/>
</dbReference>
<evidence type="ECO:0000259" key="9">
    <source>
        <dbReference type="Pfam" id="PF01266"/>
    </source>
</evidence>
<dbReference type="Gene3D" id="3.50.50.60">
    <property type="entry name" value="FAD/NAD(P)-binding domain"/>
    <property type="match status" value="2"/>
</dbReference>
<organism evidence="10 11">
    <name type="scientific">Gluconobacter potus</name>
    <dbReference type="NCBI Taxonomy" id="2724927"/>
    <lineage>
        <taxon>Bacteria</taxon>
        <taxon>Pseudomonadati</taxon>
        <taxon>Pseudomonadota</taxon>
        <taxon>Alphaproteobacteria</taxon>
        <taxon>Acetobacterales</taxon>
        <taxon>Acetobacteraceae</taxon>
        <taxon>Gluconobacter</taxon>
    </lineage>
</organism>
<dbReference type="PANTHER" id="PTHR11530:SF11">
    <property type="entry name" value="D-ASPARTATE OXIDASE"/>
    <property type="match status" value="1"/>
</dbReference>
<evidence type="ECO:0000313" key="11">
    <source>
        <dbReference type="Proteomes" id="UP000075573"/>
    </source>
</evidence>
<dbReference type="InterPro" id="IPR006076">
    <property type="entry name" value="FAD-dep_OxRdtase"/>
</dbReference>
<name>A0A149QRL2_9PROT</name>
<proteinExistence type="inferred from homology"/>
<sequence length="312" mass="33652">MIHSVLGGGVTALCCATALSDRGLDVEVIVPDGAPEPASRFAGGMLAPFCEGESAPDLIVAKGQAAVNWWAAHVPGVVRQGTLVVAPPRDVSELERFARATREHDWVSPRDLEPDLAGRFVRGLFFSGEAHLDPRQALASLKSSLESRGVSFRTGAPRGRIVDCRGLASRKDLADLRGVRGEMLIVHAPDVTLTRPVRLLHPRFPCYIVPRENGRYMIGATMVESARRGCVTARAAMELLSAAYTLHPGFAEAEILELGAGLRPSFPDNIPAIRHAADRIHVNGMYRHGFLMAPVCAEQLATELAELHVHAD</sequence>
<keyword evidence="3" id="KW-0285">Flavoprotein</keyword>
<evidence type="ECO:0000256" key="1">
    <source>
        <dbReference type="ARBA" id="ARBA00001974"/>
    </source>
</evidence>
<reference evidence="10 11" key="1">
    <citation type="submission" date="2015-06" db="EMBL/GenBank/DDBJ databases">
        <title>Improved classification and identification of acetic acid bacteria using matrix-assisted laser desorption/ionization time-of-flight mass spectrometry; Gluconobacter nephelii and Gluconobacter uchimurae are later heterotypic synonyms of Gluconobacter japonicus and Gluconobacter oxydans, respectively.</title>
        <authorList>
            <person name="Li L."/>
            <person name="Cleenwerck I."/>
            <person name="De Vuyst L."/>
            <person name="Vandamme P."/>
        </authorList>
    </citation>
    <scope>NUCLEOTIDE SEQUENCE [LARGE SCALE GENOMIC DNA]</scope>
    <source>
        <strain evidence="10 11">LMG 1764</strain>
    </source>
</reference>
<dbReference type="SUPFAM" id="SSF54373">
    <property type="entry name" value="FAD-linked reductases, C-terminal domain"/>
    <property type="match status" value="1"/>
</dbReference>
<evidence type="ECO:0000256" key="5">
    <source>
        <dbReference type="ARBA" id="ARBA00023002"/>
    </source>
</evidence>
<dbReference type="AlphaFoldDB" id="A0A149QRL2"/>
<dbReference type="InterPro" id="IPR036188">
    <property type="entry name" value="FAD/NAD-bd_sf"/>
</dbReference>
<dbReference type="EMBL" id="LHZB01000119">
    <property type="protein sequence ID" value="KXU99929.1"/>
    <property type="molecule type" value="Genomic_DNA"/>
</dbReference>
<dbReference type="RefSeq" id="WP_062497622.1">
    <property type="nucleotide sequence ID" value="NZ_LHZB01000119.1"/>
</dbReference>
<dbReference type="EC" id="1.4.3.3" evidence="6"/>
<dbReference type="SUPFAM" id="SSF51971">
    <property type="entry name" value="Nucleotide-binding domain"/>
    <property type="match status" value="1"/>
</dbReference>
<evidence type="ECO:0000313" key="10">
    <source>
        <dbReference type="EMBL" id="KXU99929.1"/>
    </source>
</evidence>
<dbReference type="Gene3D" id="3.30.9.10">
    <property type="entry name" value="D-Amino Acid Oxidase, subunit A, domain 2"/>
    <property type="match status" value="2"/>
</dbReference>
<evidence type="ECO:0000256" key="3">
    <source>
        <dbReference type="ARBA" id="ARBA00022630"/>
    </source>
</evidence>
<keyword evidence="5" id="KW-0560">Oxidoreductase</keyword>
<dbReference type="GO" id="GO:0071949">
    <property type="term" value="F:FAD binding"/>
    <property type="evidence" value="ECO:0007669"/>
    <property type="project" value="InterPro"/>
</dbReference>
<comment type="cofactor">
    <cofactor evidence="1">
        <name>FAD</name>
        <dbReference type="ChEBI" id="CHEBI:57692"/>
    </cofactor>
</comment>
<accession>A0A149QRL2</accession>
<comment type="catalytic activity">
    <reaction evidence="8">
        <text>a D-alpha-amino acid + O2 + H2O = a 2-oxocarboxylate + H2O2 + NH4(+)</text>
        <dbReference type="Rhea" id="RHEA:21816"/>
        <dbReference type="ChEBI" id="CHEBI:15377"/>
        <dbReference type="ChEBI" id="CHEBI:15379"/>
        <dbReference type="ChEBI" id="CHEBI:16240"/>
        <dbReference type="ChEBI" id="CHEBI:28938"/>
        <dbReference type="ChEBI" id="CHEBI:35179"/>
        <dbReference type="ChEBI" id="CHEBI:59871"/>
        <dbReference type="EC" id="1.4.3.3"/>
    </reaction>
    <physiologicalReaction direction="left-to-right" evidence="8">
        <dbReference type="Rhea" id="RHEA:21817"/>
    </physiologicalReaction>
</comment>
<evidence type="ECO:0000256" key="4">
    <source>
        <dbReference type="ARBA" id="ARBA00022827"/>
    </source>
</evidence>
<evidence type="ECO:0000256" key="8">
    <source>
        <dbReference type="ARBA" id="ARBA00049547"/>
    </source>
</evidence>
<comment type="similarity">
    <text evidence="2">Belongs to the DAMOX/DASOX family.</text>
</comment>
<evidence type="ECO:0000256" key="6">
    <source>
        <dbReference type="ARBA" id="ARBA00039101"/>
    </source>
</evidence>
<keyword evidence="4" id="KW-0274">FAD</keyword>
<comment type="caution">
    <text evidence="10">The sequence shown here is derived from an EMBL/GenBank/DDBJ whole genome shotgun (WGS) entry which is preliminary data.</text>
</comment>
<dbReference type="PATRIC" id="fig|442.7.peg.1035"/>